<evidence type="ECO:0000256" key="1">
    <source>
        <dbReference type="ARBA" id="ARBA00022801"/>
    </source>
</evidence>
<dbReference type="InterPro" id="IPR006675">
    <property type="entry name" value="HDIG_dom"/>
</dbReference>
<dbReference type="CDD" id="cd04492">
    <property type="entry name" value="YhaM_OBF_like"/>
    <property type="match status" value="1"/>
</dbReference>
<dbReference type="Proteomes" id="UP001056035">
    <property type="component" value="Chromosome"/>
</dbReference>
<dbReference type="Pfam" id="PF01336">
    <property type="entry name" value="tRNA_anti-codon"/>
    <property type="match status" value="1"/>
</dbReference>
<feature type="domain" description="HD/PDEase" evidence="3">
    <location>
        <begin position="179"/>
        <end position="264"/>
    </location>
</feature>
<dbReference type="NCBIfam" id="TIGR00277">
    <property type="entry name" value="HDIG"/>
    <property type="match status" value="1"/>
</dbReference>
<feature type="region of interest" description="Disordered" evidence="2">
    <location>
        <begin position="1"/>
        <end position="25"/>
    </location>
</feature>
<dbReference type="PANTHER" id="PTHR37294">
    <property type="entry name" value="3'-5' EXORIBONUCLEASE YHAM"/>
    <property type="match status" value="1"/>
</dbReference>
<sequence>MPPVQSPTASAPPGPGGGASPGPPGSIATLRAGDVVRGTFACTRKDRLTAKTGTTYLAVELRDRTGSIAGRVFRDADLVASRFDRGDLVHVQARVERFREELQLDITAIARAPAGDADPSAFLPVAYRDMEELDGFLEHLAREVHDPGYRGVLERLLTDEPLRTALRRTPCSRGGHHAYLGGLLEHTVAVATLAQETCLLHPRLNSDLLICAAIVHDLGHTEAFTYGAEIQLGEAGRLLGHVELGLRIVDRLAAGLPAMDEARRLQLAHCVLTHHGPDQAPGRRFGSVEALTLARLNALDASVKGALEQGLP</sequence>
<proteinExistence type="predicted"/>
<gene>
    <name evidence="4" type="ORF">NBH00_24295</name>
</gene>
<dbReference type="InterPro" id="IPR004365">
    <property type="entry name" value="NA-bd_OB_tRNA"/>
</dbReference>
<feature type="compositionally biased region" description="Pro residues" evidence="2">
    <location>
        <begin position="1"/>
        <end position="15"/>
    </location>
</feature>
<evidence type="ECO:0000313" key="5">
    <source>
        <dbReference type="Proteomes" id="UP001056035"/>
    </source>
</evidence>
<keyword evidence="1" id="KW-0378">Hydrolase</keyword>
<dbReference type="EMBL" id="CP098502">
    <property type="protein sequence ID" value="UTI64445.1"/>
    <property type="molecule type" value="Genomic_DNA"/>
</dbReference>
<dbReference type="PANTHER" id="PTHR37294:SF1">
    <property type="entry name" value="3'-5' EXORIBONUCLEASE YHAM"/>
    <property type="match status" value="1"/>
</dbReference>
<accession>A0ABY5DQY8</accession>
<dbReference type="InterPro" id="IPR003607">
    <property type="entry name" value="HD/PDEase_dom"/>
</dbReference>
<organism evidence="4 5">
    <name type="scientific">Paraconexibacter antarcticus</name>
    <dbReference type="NCBI Taxonomy" id="2949664"/>
    <lineage>
        <taxon>Bacteria</taxon>
        <taxon>Bacillati</taxon>
        <taxon>Actinomycetota</taxon>
        <taxon>Thermoleophilia</taxon>
        <taxon>Solirubrobacterales</taxon>
        <taxon>Paraconexibacteraceae</taxon>
        <taxon>Paraconexibacter</taxon>
    </lineage>
</organism>
<dbReference type="InterPro" id="IPR006674">
    <property type="entry name" value="HD_domain"/>
</dbReference>
<name>A0ABY5DQY8_9ACTN</name>
<dbReference type="Gene3D" id="1.10.3210.10">
    <property type="entry name" value="Hypothetical protein af1432"/>
    <property type="match status" value="1"/>
</dbReference>
<evidence type="ECO:0000313" key="4">
    <source>
        <dbReference type="EMBL" id="UTI64445.1"/>
    </source>
</evidence>
<dbReference type="SUPFAM" id="SSF109604">
    <property type="entry name" value="HD-domain/PDEase-like"/>
    <property type="match status" value="1"/>
</dbReference>
<keyword evidence="5" id="KW-1185">Reference proteome</keyword>
<reference evidence="4 5" key="1">
    <citation type="submission" date="2022-06" db="EMBL/GenBank/DDBJ databases">
        <title>Paraconexibacter antarcticus.</title>
        <authorList>
            <person name="Kim C.S."/>
        </authorList>
    </citation>
    <scope>NUCLEOTIDE SEQUENCE [LARGE SCALE GENOMIC DNA]</scope>
    <source>
        <strain evidence="4 5">02-257</strain>
    </source>
</reference>
<dbReference type="CDD" id="cd00077">
    <property type="entry name" value="HDc"/>
    <property type="match status" value="1"/>
</dbReference>
<dbReference type="RefSeq" id="WP_254571147.1">
    <property type="nucleotide sequence ID" value="NZ_CP098502.1"/>
</dbReference>
<dbReference type="InterPro" id="IPR050798">
    <property type="entry name" value="YhaM_exoribonuc/phosphodiest"/>
</dbReference>
<evidence type="ECO:0000259" key="3">
    <source>
        <dbReference type="SMART" id="SM00471"/>
    </source>
</evidence>
<protein>
    <submittedName>
        <fullName evidence="4">HD domain-containing protein</fullName>
    </submittedName>
</protein>
<evidence type="ECO:0000256" key="2">
    <source>
        <dbReference type="SAM" id="MobiDB-lite"/>
    </source>
</evidence>
<dbReference type="SMART" id="SM00471">
    <property type="entry name" value="HDc"/>
    <property type="match status" value="1"/>
</dbReference>
<dbReference type="Pfam" id="PF01966">
    <property type="entry name" value="HD"/>
    <property type="match status" value="1"/>
</dbReference>